<dbReference type="SUPFAM" id="SSF53098">
    <property type="entry name" value="Ribonuclease H-like"/>
    <property type="match status" value="1"/>
</dbReference>
<dbReference type="PANTHER" id="PTHR47266">
    <property type="entry name" value="ENDONUCLEASE-RELATED"/>
    <property type="match status" value="1"/>
</dbReference>
<dbReference type="EMBL" id="BMAW01056499">
    <property type="protein sequence ID" value="GFT06137.1"/>
    <property type="molecule type" value="Genomic_DNA"/>
</dbReference>
<organism evidence="1 2">
    <name type="scientific">Nephila pilipes</name>
    <name type="common">Giant wood spider</name>
    <name type="synonym">Nephila maculata</name>
    <dbReference type="NCBI Taxonomy" id="299642"/>
    <lineage>
        <taxon>Eukaryota</taxon>
        <taxon>Metazoa</taxon>
        <taxon>Ecdysozoa</taxon>
        <taxon>Arthropoda</taxon>
        <taxon>Chelicerata</taxon>
        <taxon>Arachnida</taxon>
        <taxon>Araneae</taxon>
        <taxon>Araneomorphae</taxon>
        <taxon>Entelegynae</taxon>
        <taxon>Araneoidea</taxon>
        <taxon>Nephilidae</taxon>
        <taxon>Nephila</taxon>
    </lineage>
</organism>
<evidence type="ECO:0000313" key="2">
    <source>
        <dbReference type="Proteomes" id="UP000887013"/>
    </source>
</evidence>
<keyword evidence="2" id="KW-1185">Reference proteome</keyword>
<comment type="caution">
    <text evidence="1">The sequence shown here is derived from an EMBL/GenBank/DDBJ whole genome shotgun (WGS) entry which is preliminary data.</text>
</comment>
<dbReference type="InterPro" id="IPR052160">
    <property type="entry name" value="Gypsy_RT_Integrase-like"/>
</dbReference>
<proteinExistence type="predicted"/>
<dbReference type="Proteomes" id="UP000887013">
    <property type="component" value="Unassembled WGS sequence"/>
</dbReference>
<dbReference type="OrthoDB" id="422540at2759"/>
<name>A0A8X6NBM2_NEPPI</name>
<reference evidence="1" key="1">
    <citation type="submission" date="2020-08" db="EMBL/GenBank/DDBJ databases">
        <title>Multicomponent nature underlies the extraordinary mechanical properties of spider dragline silk.</title>
        <authorList>
            <person name="Kono N."/>
            <person name="Nakamura H."/>
            <person name="Mori M."/>
            <person name="Yoshida Y."/>
            <person name="Ohtoshi R."/>
            <person name="Malay A.D."/>
            <person name="Moran D.A.P."/>
            <person name="Tomita M."/>
            <person name="Numata K."/>
            <person name="Arakawa K."/>
        </authorList>
    </citation>
    <scope>NUCLEOTIDE SEQUENCE</scope>
</reference>
<dbReference type="GO" id="GO:0003676">
    <property type="term" value="F:nucleic acid binding"/>
    <property type="evidence" value="ECO:0007669"/>
    <property type="project" value="InterPro"/>
</dbReference>
<evidence type="ECO:0000313" key="1">
    <source>
        <dbReference type="EMBL" id="GFT06137.1"/>
    </source>
</evidence>
<protein>
    <submittedName>
        <fullName evidence="1">Retrovirus-related Pol polyprotein from transposon opus</fullName>
    </submittedName>
</protein>
<accession>A0A8X6NBM2</accession>
<sequence>MTKIFFWPNIKKEVREWARTCIPYQKCKMYRHTKPKVGEYEVPDARFSVIHIDLIGPLPSSRGMTYCLTCIDRFSCWMEAIPLPDITAEIVRKAFYEHWVLYY</sequence>
<gene>
    <name evidence="1" type="primary">pol_4433</name>
    <name evidence="1" type="ORF">NPIL_570901</name>
</gene>
<dbReference type="Gene3D" id="3.30.420.10">
    <property type="entry name" value="Ribonuclease H-like superfamily/Ribonuclease H"/>
    <property type="match status" value="1"/>
</dbReference>
<dbReference type="InterPro" id="IPR012337">
    <property type="entry name" value="RNaseH-like_sf"/>
</dbReference>
<dbReference type="InterPro" id="IPR036397">
    <property type="entry name" value="RNaseH_sf"/>
</dbReference>
<dbReference type="AlphaFoldDB" id="A0A8X6NBM2"/>